<name>A0A9W3K734_BURCE</name>
<keyword evidence="2" id="KW-0378">Hydrolase</keyword>
<accession>A0A9W3K734</accession>
<dbReference type="GO" id="GO:0016787">
    <property type="term" value="F:hydrolase activity"/>
    <property type="evidence" value="ECO:0007669"/>
    <property type="project" value="UniProtKB-KW"/>
</dbReference>
<dbReference type="GO" id="GO:0000725">
    <property type="term" value="P:recombinational repair"/>
    <property type="evidence" value="ECO:0007669"/>
    <property type="project" value="TreeGrafter"/>
</dbReference>
<keyword evidence="4" id="KW-0067">ATP-binding</keyword>
<dbReference type="SUPFAM" id="SSF52540">
    <property type="entry name" value="P-loop containing nucleoside triphosphate hydrolases"/>
    <property type="match status" value="1"/>
</dbReference>
<evidence type="ECO:0000313" key="7">
    <source>
        <dbReference type="EMBL" id="AFQ52202.1"/>
    </source>
</evidence>
<dbReference type="PANTHER" id="PTHR11070:SF2">
    <property type="entry name" value="ATP-DEPENDENT DNA HELICASE SRS2"/>
    <property type="match status" value="1"/>
</dbReference>
<gene>
    <name evidence="7" type="ORF">GEM_5818</name>
</gene>
<evidence type="ECO:0000256" key="2">
    <source>
        <dbReference type="ARBA" id="ARBA00022801"/>
    </source>
</evidence>
<evidence type="ECO:0000256" key="4">
    <source>
        <dbReference type="ARBA" id="ARBA00022840"/>
    </source>
</evidence>
<proteinExistence type="predicted"/>
<dbReference type="Gene3D" id="3.40.50.300">
    <property type="entry name" value="P-loop containing nucleotide triphosphate hydrolases"/>
    <property type="match status" value="1"/>
</dbReference>
<evidence type="ECO:0000313" key="8">
    <source>
        <dbReference type="Proteomes" id="UP000032866"/>
    </source>
</evidence>
<keyword evidence="1" id="KW-0547">Nucleotide-binding</keyword>
<dbReference type="AlphaFoldDB" id="A0A9W3K734"/>
<dbReference type="KEGG" id="bct:GEM_5818"/>
<dbReference type="Pfam" id="PF00580">
    <property type="entry name" value="UvrD-helicase"/>
    <property type="match status" value="1"/>
</dbReference>
<dbReference type="InterPro" id="IPR027417">
    <property type="entry name" value="P-loop_NTPase"/>
</dbReference>
<dbReference type="Proteomes" id="UP000032866">
    <property type="component" value="Chromosome 2"/>
</dbReference>
<dbReference type="GO" id="GO:0003677">
    <property type="term" value="F:DNA binding"/>
    <property type="evidence" value="ECO:0007669"/>
    <property type="project" value="InterPro"/>
</dbReference>
<dbReference type="InterPro" id="IPR014016">
    <property type="entry name" value="UvrD-like_ATP-bd"/>
</dbReference>
<dbReference type="EMBL" id="CP003775">
    <property type="protein sequence ID" value="AFQ52202.1"/>
    <property type="molecule type" value="Genomic_DNA"/>
</dbReference>
<evidence type="ECO:0000256" key="5">
    <source>
        <dbReference type="ARBA" id="ARBA00034923"/>
    </source>
</evidence>
<dbReference type="GO" id="GO:0005524">
    <property type="term" value="F:ATP binding"/>
    <property type="evidence" value="ECO:0007669"/>
    <property type="project" value="UniProtKB-KW"/>
</dbReference>
<keyword evidence="3 7" id="KW-0347">Helicase</keyword>
<dbReference type="PANTHER" id="PTHR11070">
    <property type="entry name" value="UVRD / RECB / PCRA DNA HELICASE FAMILY MEMBER"/>
    <property type="match status" value="1"/>
</dbReference>
<evidence type="ECO:0000256" key="3">
    <source>
        <dbReference type="ARBA" id="ARBA00022806"/>
    </source>
</evidence>
<dbReference type="GO" id="GO:0043138">
    <property type="term" value="F:3'-5' DNA helicase activity"/>
    <property type="evidence" value="ECO:0007669"/>
    <property type="project" value="TreeGrafter"/>
</dbReference>
<protein>
    <recommendedName>
        <fullName evidence="5">DNA 3'-5' helicase II</fullName>
    </recommendedName>
</protein>
<dbReference type="InterPro" id="IPR000212">
    <property type="entry name" value="DNA_helicase_UvrD/REP"/>
</dbReference>
<reference evidence="7 8" key="1">
    <citation type="journal article" date="2012" name="J. Bacteriol.">
        <title>Complete Genome Sequence of Burkholderia sp. Strain GG4, a Betaproteobacterium That Reduces 3-Oxo-N-Acylhomoserine Lactones and Produces Different N-Acylhomoserine Lactones.</title>
        <authorList>
            <person name="Hong K.W."/>
            <person name="Koh C.L."/>
            <person name="Sam C.K."/>
            <person name="Yin W.F."/>
            <person name="Chan K.G."/>
        </authorList>
    </citation>
    <scope>NUCLEOTIDE SEQUENCE [LARGE SCALE GENOMIC DNA]</scope>
    <source>
        <strain evidence="7 8">GG4</strain>
    </source>
</reference>
<sequence>MVDEFQDTSPLQPALFVELAGLARRSVWVGDPKQAIYGFRGTNASLIAGVLSAIESWGGKIGESLTISRRSTPALVSLTNAVFAPAFSEELPPEEVS</sequence>
<organism evidence="7 8">
    <name type="scientific">Burkholderia cepacia GG4</name>
    <dbReference type="NCBI Taxonomy" id="1009846"/>
    <lineage>
        <taxon>Bacteria</taxon>
        <taxon>Pseudomonadati</taxon>
        <taxon>Pseudomonadota</taxon>
        <taxon>Betaproteobacteria</taxon>
        <taxon>Burkholderiales</taxon>
        <taxon>Burkholderiaceae</taxon>
        <taxon>Burkholderia</taxon>
        <taxon>Burkholderia cepacia complex</taxon>
    </lineage>
</organism>
<feature type="domain" description="UvrD-like helicase ATP-binding" evidence="6">
    <location>
        <begin position="1"/>
        <end position="48"/>
    </location>
</feature>
<evidence type="ECO:0000259" key="6">
    <source>
        <dbReference type="Pfam" id="PF00580"/>
    </source>
</evidence>
<evidence type="ECO:0000256" key="1">
    <source>
        <dbReference type="ARBA" id="ARBA00022741"/>
    </source>
</evidence>